<evidence type="ECO:0000313" key="2">
    <source>
        <dbReference type="Proteomes" id="UP000616151"/>
    </source>
</evidence>
<organism evidence="1 2">
    <name type="scientific">Taklimakanibacter albus</name>
    <dbReference type="NCBI Taxonomy" id="2800327"/>
    <lineage>
        <taxon>Bacteria</taxon>
        <taxon>Pseudomonadati</taxon>
        <taxon>Pseudomonadota</taxon>
        <taxon>Alphaproteobacteria</taxon>
        <taxon>Hyphomicrobiales</taxon>
        <taxon>Aestuariivirgaceae</taxon>
        <taxon>Taklimakanibacter</taxon>
    </lineage>
</organism>
<dbReference type="EMBL" id="JAENHL010000007">
    <property type="protein sequence ID" value="MBK1867601.1"/>
    <property type="molecule type" value="Genomic_DNA"/>
</dbReference>
<comment type="caution">
    <text evidence="1">The sequence shown here is derived from an EMBL/GenBank/DDBJ whole genome shotgun (WGS) entry which is preliminary data.</text>
</comment>
<protein>
    <submittedName>
        <fullName evidence="1">SDR family oxidoreductase</fullName>
    </submittedName>
</protein>
<evidence type="ECO:0000313" key="1">
    <source>
        <dbReference type="EMBL" id="MBK1867601.1"/>
    </source>
</evidence>
<sequence length="250" mass="26885">MKLAGKVAWITGSGRGMGRAHAELLARYGADIIVHDVLQDEAAITAKSVEKLGRRVFVTHTDITDTAGIRAMVTEAEAVLGPIDILVNNAGIGQHLAIEDITVADFDRMFDIHVKGSFFCGQAVIPGMKERRRGKIVNISSIWGMNGANTASHYCAAKTAILGLTKAWAKELAPWNIHVNSVCPGGVITEMPIKVQGWDRIREKEQKVPLKRWAQPEEVSGAVAFLASAEADFITGQSISPNGGETIVGF</sequence>
<name>A0ACC5R4L9_9HYPH</name>
<proteinExistence type="predicted"/>
<reference evidence="1" key="1">
    <citation type="submission" date="2021-01" db="EMBL/GenBank/DDBJ databases">
        <authorList>
            <person name="Sun Q."/>
        </authorList>
    </citation>
    <scope>NUCLEOTIDE SEQUENCE</scope>
    <source>
        <strain evidence="1">YIM B02566</strain>
    </source>
</reference>
<accession>A0ACC5R4L9</accession>
<gene>
    <name evidence="1" type="ORF">JHL16_14680</name>
</gene>
<dbReference type="Proteomes" id="UP000616151">
    <property type="component" value="Unassembled WGS sequence"/>
</dbReference>
<keyword evidence="2" id="KW-1185">Reference proteome</keyword>